<feature type="transmembrane region" description="Helical" evidence="7">
    <location>
        <begin position="473"/>
        <end position="504"/>
    </location>
</feature>
<feature type="transmembrane region" description="Helical" evidence="7">
    <location>
        <begin position="331"/>
        <end position="353"/>
    </location>
</feature>
<dbReference type="FunCoup" id="A0A1Y1YG97">
    <property type="interactions" value="163"/>
</dbReference>
<feature type="transmembrane region" description="Helical" evidence="7">
    <location>
        <begin position="33"/>
        <end position="49"/>
    </location>
</feature>
<dbReference type="GO" id="GO:1990573">
    <property type="term" value="P:potassium ion import across plasma membrane"/>
    <property type="evidence" value="ECO:0007669"/>
    <property type="project" value="TreeGrafter"/>
</dbReference>
<keyword evidence="5 7" id="KW-0406">Ion transport</keyword>
<dbReference type="InterPro" id="IPR015958">
    <property type="entry name" value="Trk1_fungi"/>
</dbReference>
<dbReference type="InterPro" id="IPR003445">
    <property type="entry name" value="Cat_transpt"/>
</dbReference>
<dbReference type="GO" id="GO:0140107">
    <property type="term" value="F:high-affinity potassium ion transmembrane transporter activity"/>
    <property type="evidence" value="ECO:0007669"/>
    <property type="project" value="TreeGrafter"/>
</dbReference>
<feature type="transmembrane region" description="Helical" evidence="7">
    <location>
        <begin position="635"/>
        <end position="656"/>
    </location>
</feature>
<comment type="similarity">
    <text evidence="7">Belongs to the TrkH potassium transport family.</text>
</comment>
<evidence type="ECO:0000256" key="6">
    <source>
        <dbReference type="ARBA" id="ARBA00023136"/>
    </source>
</evidence>
<evidence type="ECO:0000256" key="5">
    <source>
        <dbReference type="ARBA" id="ARBA00023065"/>
    </source>
</evidence>
<comment type="subcellular location">
    <subcellularLocation>
        <location evidence="1">Membrane</location>
        <topology evidence="1">Multi-pass membrane protein</topology>
    </subcellularLocation>
</comment>
<evidence type="ECO:0000256" key="3">
    <source>
        <dbReference type="ARBA" id="ARBA00022692"/>
    </source>
</evidence>
<evidence type="ECO:0000256" key="8">
    <source>
        <dbReference type="SAM" id="MobiDB-lite"/>
    </source>
</evidence>
<reference evidence="9 10" key="1">
    <citation type="submission" date="2016-07" db="EMBL/GenBank/DDBJ databases">
        <title>Pervasive Adenine N6-methylation of Active Genes in Fungi.</title>
        <authorList>
            <consortium name="DOE Joint Genome Institute"/>
            <person name="Mondo S.J."/>
            <person name="Dannebaum R.O."/>
            <person name="Kuo R.C."/>
            <person name="Labutti K."/>
            <person name="Haridas S."/>
            <person name="Kuo A."/>
            <person name="Salamov A."/>
            <person name="Ahrendt S.R."/>
            <person name="Lipzen A."/>
            <person name="Sullivan W."/>
            <person name="Andreopoulos W.B."/>
            <person name="Clum A."/>
            <person name="Lindquist E."/>
            <person name="Daum C."/>
            <person name="Ramamoorthy G.K."/>
            <person name="Gryganskyi A."/>
            <person name="Culley D."/>
            <person name="Magnuson J.K."/>
            <person name="James T.Y."/>
            <person name="O'Malley M.A."/>
            <person name="Stajich J.E."/>
            <person name="Spatafora J.W."/>
            <person name="Visel A."/>
            <person name="Grigoriev I.V."/>
        </authorList>
    </citation>
    <scope>NUCLEOTIDE SEQUENCE [LARGE SCALE GENOMIC DNA]</scope>
    <source>
        <strain evidence="9 10">CBS 931.73</strain>
    </source>
</reference>
<feature type="transmembrane region" description="Helical" evidence="7">
    <location>
        <begin position="87"/>
        <end position="107"/>
    </location>
</feature>
<dbReference type="OrthoDB" id="9999863at2759"/>
<dbReference type="GO" id="GO:0005886">
    <property type="term" value="C:plasma membrane"/>
    <property type="evidence" value="ECO:0007669"/>
    <property type="project" value="InterPro"/>
</dbReference>
<keyword evidence="6 7" id="KW-0472">Membrane</keyword>
<dbReference type="PANTHER" id="PTHR31064:SF30">
    <property type="entry name" value="HIGH-AFFINITY POTASSIUM TRANSPORT PROTEIN-RELATED"/>
    <property type="match status" value="1"/>
</dbReference>
<dbReference type="PIRSF" id="PIRSF002450">
    <property type="entry name" value="K+_transpter_TRK"/>
    <property type="match status" value="1"/>
</dbReference>
<dbReference type="Proteomes" id="UP000193498">
    <property type="component" value="Unassembled WGS sequence"/>
</dbReference>
<dbReference type="GO" id="GO:0030007">
    <property type="term" value="P:intracellular potassium ion homeostasis"/>
    <property type="evidence" value="ECO:0007669"/>
    <property type="project" value="UniProtKB-UniRule"/>
</dbReference>
<feature type="transmembrane region" description="Helical" evidence="7">
    <location>
        <begin position="429"/>
        <end position="452"/>
    </location>
</feature>
<accession>A0A1Y1YG97</accession>
<sequence length="724" mass="82806">MVTYRSSKQFYRRTRRKIQDACATKLTFFRVHFLYFVVTIFIFSGLFYIDGRQLPYIDALFFSASAMTLTGLNTYNVSTFSGYQQALLFILMIMGSQVFVSLGLVQIRRFWFNQKFKEIVSEVRKHTKEAKLTRRKSEYRYPLEPTQGPTLLPENQIENLRNSALENIFRQEGTRRRQSISAFKEPDNPIRNDGENEDPEVNDTIHTTTGRSISYAPDVDNQRDYARSKRPSLIPQTQEQPSSYDNSDFVNPMVRTDTAYTTATLQLPHKEKMALGGLEYRGLLKLQTILPLYFVGFQLVIALLIRLWFALSREVTASTLTNNSNENPTPVNPWWFSFFITISAFNNVGFSLVDQNMVPFQTRSVFLLVCLSVLILVGNTAFALTLRLIIWLLWKCTPKAHTMRKNTYRFLLDHPRRCFTTLFPRRTTWLLFIVLIVLTLIDLLFFLVLNLTNEEITVLSWGDRVMDGLFQAFATRTGGFAVVGMAGLNSGLLVLYTLMMYVAVYPVAISMRHTNIYEERAIGVYQEHEGPQFVEDPSENSAHGMSQEDEHAATASSHLLLGKMQNHNPAFILGMQLRRQLFNDVGWIFIGLFIICSIESDKIQKDINISVFSILFEIVSAYANVGVSLGYPDVMYALSGKLSTASKFVILAIMVIGRHRGLPQAVDRAVMLPSEKLHEKELEDVLLRRPSIGNFTTLNQNTVYTTPSLRRHPMMPLRRVATNA</sequence>
<feature type="compositionally biased region" description="Polar residues" evidence="8">
    <location>
        <begin position="234"/>
        <end position="249"/>
    </location>
</feature>
<keyword evidence="7" id="KW-0630">Potassium</keyword>
<dbReference type="Pfam" id="PF02386">
    <property type="entry name" value="TrkH"/>
    <property type="match status" value="1"/>
</dbReference>
<feature type="transmembrane region" description="Helical" evidence="7">
    <location>
        <begin position="610"/>
        <end position="629"/>
    </location>
</feature>
<gene>
    <name evidence="9" type="ORF">K493DRAFT_259212</name>
</gene>
<dbReference type="AlphaFoldDB" id="A0A1Y1YG97"/>
<name>A0A1Y1YG97_9FUNG</name>
<dbReference type="SUPFAM" id="SSF81324">
    <property type="entry name" value="Voltage-gated potassium channels"/>
    <property type="match status" value="1"/>
</dbReference>
<feature type="transmembrane region" description="Helical" evidence="7">
    <location>
        <begin position="365"/>
        <end position="394"/>
    </location>
</feature>
<evidence type="ECO:0000313" key="9">
    <source>
        <dbReference type="EMBL" id="ORX96978.1"/>
    </source>
</evidence>
<dbReference type="PANTHER" id="PTHR31064">
    <property type="entry name" value="POTASSIUM TRANSPORT PROTEIN DDB_G0292412-RELATED"/>
    <property type="match status" value="1"/>
</dbReference>
<feature type="compositionally biased region" description="Basic and acidic residues" evidence="8">
    <location>
        <begin position="184"/>
        <end position="194"/>
    </location>
</feature>
<feature type="transmembrane region" description="Helical" evidence="7">
    <location>
        <begin position="581"/>
        <end position="598"/>
    </location>
</feature>
<keyword evidence="7" id="KW-0633">Potassium transport</keyword>
<dbReference type="InterPro" id="IPR051143">
    <property type="entry name" value="TrkH_K-transport"/>
</dbReference>
<dbReference type="STRING" id="1314790.A0A1Y1YG97"/>
<evidence type="ECO:0000256" key="4">
    <source>
        <dbReference type="ARBA" id="ARBA00022989"/>
    </source>
</evidence>
<keyword evidence="3 7" id="KW-0812">Transmembrane</keyword>
<protein>
    <recommendedName>
        <fullName evidence="7">Potassium transport protein</fullName>
    </recommendedName>
</protein>
<evidence type="ECO:0000256" key="2">
    <source>
        <dbReference type="ARBA" id="ARBA00022448"/>
    </source>
</evidence>
<evidence type="ECO:0000256" key="7">
    <source>
        <dbReference type="PIRNR" id="PIRNR002450"/>
    </source>
</evidence>
<proteinExistence type="inferred from homology"/>
<evidence type="ECO:0000256" key="1">
    <source>
        <dbReference type="ARBA" id="ARBA00004141"/>
    </source>
</evidence>
<feature type="transmembrane region" description="Helical" evidence="7">
    <location>
        <begin position="290"/>
        <end position="311"/>
    </location>
</feature>
<dbReference type="EMBL" id="MCFE01000142">
    <property type="protein sequence ID" value="ORX96978.1"/>
    <property type="molecule type" value="Genomic_DNA"/>
</dbReference>
<keyword evidence="2 7" id="KW-0813">Transport</keyword>
<comment type="caution">
    <text evidence="9">The sequence shown here is derived from an EMBL/GenBank/DDBJ whole genome shotgun (WGS) entry which is preliminary data.</text>
</comment>
<keyword evidence="4 7" id="KW-1133">Transmembrane helix</keyword>
<organism evidence="9 10">
    <name type="scientific">Basidiobolus meristosporus CBS 931.73</name>
    <dbReference type="NCBI Taxonomy" id="1314790"/>
    <lineage>
        <taxon>Eukaryota</taxon>
        <taxon>Fungi</taxon>
        <taxon>Fungi incertae sedis</taxon>
        <taxon>Zoopagomycota</taxon>
        <taxon>Entomophthoromycotina</taxon>
        <taxon>Basidiobolomycetes</taxon>
        <taxon>Basidiobolales</taxon>
        <taxon>Basidiobolaceae</taxon>
        <taxon>Basidiobolus</taxon>
    </lineage>
</organism>
<keyword evidence="10" id="KW-1185">Reference proteome</keyword>
<evidence type="ECO:0000313" key="10">
    <source>
        <dbReference type="Proteomes" id="UP000193498"/>
    </source>
</evidence>
<dbReference type="InParanoid" id="A0A1Y1YG97"/>
<feature type="region of interest" description="Disordered" evidence="8">
    <location>
        <begin position="168"/>
        <end position="249"/>
    </location>
</feature>